<gene>
    <name evidence="14 17" type="primary">leuB</name>
    <name evidence="17" type="ORF">I6N95_20695</name>
</gene>
<comment type="subcellular location">
    <subcellularLocation>
        <location evidence="14">Cytoplasm</location>
    </subcellularLocation>
</comment>
<keyword evidence="14" id="KW-0963">Cytoplasm</keyword>
<dbReference type="RefSeq" id="WP_209531259.1">
    <property type="nucleotide sequence ID" value="NZ_JAEEGA010000016.1"/>
</dbReference>
<comment type="catalytic activity">
    <reaction evidence="1 14 15">
        <text>(2R,3S)-3-isopropylmalate + NAD(+) = 4-methyl-2-oxopentanoate + CO2 + NADH</text>
        <dbReference type="Rhea" id="RHEA:32271"/>
        <dbReference type="ChEBI" id="CHEBI:16526"/>
        <dbReference type="ChEBI" id="CHEBI:17865"/>
        <dbReference type="ChEBI" id="CHEBI:35121"/>
        <dbReference type="ChEBI" id="CHEBI:57540"/>
        <dbReference type="ChEBI" id="CHEBI:57945"/>
        <dbReference type="EC" id="1.1.1.85"/>
    </reaction>
</comment>
<keyword evidence="13 14" id="KW-0100">Branched-chain amino acid biosynthesis</keyword>
<organism evidence="17 18">
    <name type="scientific">Vagococcus allomyrinae</name>
    <dbReference type="NCBI Taxonomy" id="2794353"/>
    <lineage>
        <taxon>Bacteria</taxon>
        <taxon>Bacillati</taxon>
        <taxon>Bacillota</taxon>
        <taxon>Bacilli</taxon>
        <taxon>Lactobacillales</taxon>
        <taxon>Enterococcaceae</taxon>
        <taxon>Vagococcus</taxon>
    </lineage>
</organism>
<dbReference type="SUPFAM" id="SSF53659">
    <property type="entry name" value="Isocitrate/Isopropylmalate dehydrogenase-like"/>
    <property type="match status" value="1"/>
</dbReference>
<dbReference type="InterPro" id="IPR019818">
    <property type="entry name" value="IsoCit/isopropylmalate_DH_CS"/>
</dbReference>
<evidence type="ECO:0000256" key="14">
    <source>
        <dbReference type="HAMAP-Rule" id="MF_01033"/>
    </source>
</evidence>
<evidence type="ECO:0000256" key="7">
    <source>
        <dbReference type="ARBA" id="ARBA00022605"/>
    </source>
</evidence>
<evidence type="ECO:0000313" key="17">
    <source>
        <dbReference type="EMBL" id="MBP1043446.1"/>
    </source>
</evidence>
<comment type="similarity">
    <text evidence="4 14">Belongs to the isocitrate and isopropylmalate dehydrogenases family. LeuB type 1 subfamily.</text>
</comment>
<feature type="binding site" evidence="14">
    <location>
        <position position="216"/>
    </location>
    <ligand>
        <name>substrate</name>
    </ligand>
</feature>
<evidence type="ECO:0000256" key="9">
    <source>
        <dbReference type="ARBA" id="ARBA00022842"/>
    </source>
</evidence>
<evidence type="ECO:0000256" key="6">
    <source>
        <dbReference type="ARBA" id="ARBA00022430"/>
    </source>
</evidence>
<keyword evidence="18" id="KW-1185">Reference proteome</keyword>
<evidence type="ECO:0000256" key="3">
    <source>
        <dbReference type="ARBA" id="ARBA00004762"/>
    </source>
</evidence>
<feature type="binding site" evidence="14">
    <location>
        <position position="131"/>
    </location>
    <ligand>
        <name>substrate</name>
    </ligand>
</feature>
<evidence type="ECO:0000256" key="11">
    <source>
        <dbReference type="ARBA" id="ARBA00023027"/>
    </source>
</evidence>
<dbReference type="PANTHER" id="PTHR42979:SF1">
    <property type="entry name" value="3-ISOPROPYLMALATE DEHYDROGENASE"/>
    <property type="match status" value="1"/>
</dbReference>
<feature type="binding site" evidence="14">
    <location>
        <begin position="274"/>
        <end position="286"/>
    </location>
    <ligand>
        <name>NAD(+)</name>
        <dbReference type="ChEBI" id="CHEBI:57540"/>
    </ligand>
</feature>
<comment type="function">
    <text evidence="14 15">Catalyzes the oxidation of 3-carboxy-2-hydroxy-4-methylpentanoate (3-isopropylmalate) to 3-carboxy-4-methyl-2-oxopentanoate. The product decarboxylates to 4-methyl-2 oxopentanoate.</text>
</comment>
<keyword evidence="9 14" id="KW-0460">Magnesium</keyword>
<sequence length="348" mass="37247">MKKIVCLPGDGIGQEIMNSALQVMTVIADKYQLDLVTEEHDFGGAAIDNHGHPLPEATLAACQAADGILLGAIGGPQWEEAEVRPEQGLLALRKALNLYANIRPVTVPTATAHLSPLKPEIVTGADFVVVRELTGGIYFGEPRELNQEDALDTCTYTAAEIRRILRKGFEIAQGRRKLVTSVDKANVLATSKLWRKIAEEVASEFPDVTLEHHLVDSVAMKLIQEPTHFDVIITENLFGDILSDEASVIPGTLGILPSASHGVGGLSLYEPIHGSAPDIAGQNIANPVSMILSMAMMLRESFGWEAPASEVEETCYAVMAEGVLTGDLGGTTSTSEFVEAVIKKIQAA</sequence>
<keyword evidence="7 14" id="KW-0028">Amino-acid biosynthesis</keyword>
<accession>A0A940PH46</accession>
<evidence type="ECO:0000256" key="4">
    <source>
        <dbReference type="ARBA" id="ARBA00008319"/>
    </source>
</evidence>
<dbReference type="EMBL" id="JAEEGA010000016">
    <property type="protein sequence ID" value="MBP1043446.1"/>
    <property type="molecule type" value="Genomic_DNA"/>
</dbReference>
<dbReference type="SMART" id="SM01329">
    <property type="entry name" value="Iso_dh"/>
    <property type="match status" value="1"/>
</dbReference>
<name>A0A940PH46_9ENTE</name>
<dbReference type="NCBIfam" id="TIGR00169">
    <property type="entry name" value="leuB"/>
    <property type="match status" value="1"/>
</dbReference>
<evidence type="ECO:0000256" key="12">
    <source>
        <dbReference type="ARBA" id="ARBA00023211"/>
    </source>
</evidence>
<keyword evidence="10 14" id="KW-0560">Oxidoreductase</keyword>
<feature type="binding site" evidence="14">
    <location>
        <position position="244"/>
    </location>
    <ligand>
        <name>Mg(2+)</name>
        <dbReference type="ChEBI" id="CHEBI:18420"/>
    </ligand>
</feature>
<evidence type="ECO:0000256" key="2">
    <source>
        <dbReference type="ARBA" id="ARBA00001936"/>
    </source>
</evidence>
<dbReference type="GO" id="GO:0003862">
    <property type="term" value="F:3-isopropylmalate dehydrogenase activity"/>
    <property type="evidence" value="ECO:0007669"/>
    <property type="project" value="UniProtKB-UniRule"/>
</dbReference>
<dbReference type="EC" id="1.1.1.85" evidence="14"/>
<keyword evidence="6 14" id="KW-0432">Leucine biosynthesis</keyword>
<keyword evidence="11 14" id="KW-0520">NAD</keyword>
<comment type="caution">
    <text evidence="17">The sequence shown here is derived from an EMBL/GenBank/DDBJ whole genome shotgun (WGS) entry which is preliminary data.</text>
</comment>
<proteinExistence type="inferred from homology"/>
<dbReference type="PANTHER" id="PTHR42979">
    <property type="entry name" value="3-ISOPROPYLMALATE DEHYDROGENASE"/>
    <property type="match status" value="1"/>
</dbReference>
<evidence type="ECO:0000256" key="15">
    <source>
        <dbReference type="RuleBase" id="RU004445"/>
    </source>
</evidence>
<feature type="binding site" evidence="14">
    <location>
        <position position="103"/>
    </location>
    <ligand>
        <name>substrate</name>
    </ligand>
</feature>
<feature type="binding site" evidence="14">
    <location>
        <position position="93"/>
    </location>
    <ligand>
        <name>substrate</name>
    </ligand>
</feature>
<feature type="site" description="Important for catalysis" evidence="14">
    <location>
        <position position="184"/>
    </location>
</feature>
<evidence type="ECO:0000256" key="8">
    <source>
        <dbReference type="ARBA" id="ARBA00022723"/>
    </source>
</evidence>
<evidence type="ECO:0000313" key="18">
    <source>
        <dbReference type="Proteomes" id="UP000674938"/>
    </source>
</evidence>
<evidence type="ECO:0000256" key="5">
    <source>
        <dbReference type="ARBA" id="ARBA00011738"/>
    </source>
</evidence>
<dbReference type="InterPro" id="IPR004429">
    <property type="entry name" value="Isopropylmalate_DH"/>
</dbReference>
<feature type="binding site" evidence="14">
    <location>
        <position position="216"/>
    </location>
    <ligand>
        <name>Mg(2+)</name>
        <dbReference type="ChEBI" id="CHEBI:18420"/>
    </ligand>
</feature>
<keyword evidence="8 14" id="KW-0479">Metal-binding</keyword>
<feature type="site" description="Important for catalysis" evidence="14">
    <location>
        <position position="138"/>
    </location>
</feature>
<dbReference type="GO" id="GO:0009098">
    <property type="term" value="P:L-leucine biosynthetic process"/>
    <property type="evidence" value="ECO:0007669"/>
    <property type="project" value="UniProtKB-UniRule"/>
</dbReference>
<keyword evidence="12 14" id="KW-0464">Manganese</keyword>
<evidence type="ECO:0000256" key="13">
    <source>
        <dbReference type="ARBA" id="ARBA00023304"/>
    </source>
</evidence>
<comment type="cofactor">
    <cofactor evidence="2">
        <name>Mn(2+)</name>
        <dbReference type="ChEBI" id="CHEBI:29035"/>
    </cofactor>
</comment>
<protein>
    <recommendedName>
        <fullName evidence="14">3-isopropylmalate dehydrogenase</fullName>
        <ecNumber evidence="14">1.1.1.85</ecNumber>
    </recommendedName>
    <alternativeName>
        <fullName evidence="14">3-IPM-DH</fullName>
    </alternativeName>
    <alternativeName>
        <fullName evidence="14">Beta-IPM dehydrogenase</fullName>
        <shortName evidence="14">IMDH</shortName>
    </alternativeName>
</protein>
<dbReference type="Pfam" id="PF00180">
    <property type="entry name" value="Iso_dh"/>
    <property type="match status" value="1"/>
</dbReference>
<feature type="binding site" evidence="14">
    <location>
        <position position="240"/>
    </location>
    <ligand>
        <name>Mg(2+)</name>
        <dbReference type="ChEBI" id="CHEBI:18420"/>
    </ligand>
</feature>
<feature type="domain" description="Isopropylmalate dehydrogenase-like" evidence="16">
    <location>
        <begin position="3"/>
        <end position="341"/>
    </location>
</feature>
<dbReference type="GO" id="GO:0000287">
    <property type="term" value="F:magnesium ion binding"/>
    <property type="evidence" value="ECO:0007669"/>
    <property type="project" value="InterPro"/>
</dbReference>
<dbReference type="GO" id="GO:0051287">
    <property type="term" value="F:NAD binding"/>
    <property type="evidence" value="ECO:0007669"/>
    <property type="project" value="InterPro"/>
</dbReference>
<dbReference type="GO" id="GO:0005829">
    <property type="term" value="C:cytosol"/>
    <property type="evidence" value="ECO:0007669"/>
    <property type="project" value="TreeGrafter"/>
</dbReference>
<comment type="pathway">
    <text evidence="3 14 15">Amino-acid biosynthesis; L-leucine biosynthesis; L-leucine from 3-methyl-2-oxobutanoate: step 3/4.</text>
</comment>
<dbReference type="PROSITE" id="PS00470">
    <property type="entry name" value="IDH_IMDH"/>
    <property type="match status" value="1"/>
</dbReference>
<dbReference type="FunFam" id="3.40.718.10:FF:000006">
    <property type="entry name" value="3-isopropylmalate dehydrogenase"/>
    <property type="match status" value="1"/>
</dbReference>
<dbReference type="InterPro" id="IPR024084">
    <property type="entry name" value="IsoPropMal-DH-like_dom"/>
</dbReference>
<dbReference type="HAMAP" id="MF_01033">
    <property type="entry name" value="LeuB_type1"/>
    <property type="match status" value="1"/>
</dbReference>
<dbReference type="Gene3D" id="3.40.718.10">
    <property type="entry name" value="Isopropylmalate Dehydrogenase"/>
    <property type="match status" value="1"/>
</dbReference>
<comment type="caution">
    <text evidence="14">Lacks conserved residue(s) required for the propagation of feature annotation.</text>
</comment>
<dbReference type="AlphaFoldDB" id="A0A940PH46"/>
<evidence type="ECO:0000256" key="1">
    <source>
        <dbReference type="ARBA" id="ARBA00000624"/>
    </source>
</evidence>
<dbReference type="Proteomes" id="UP000674938">
    <property type="component" value="Unassembled WGS sequence"/>
</dbReference>
<reference evidence="17" key="1">
    <citation type="submission" date="2020-12" db="EMBL/GenBank/DDBJ databases">
        <title>Vagococcus allomyrinae sp. nov. and Enterococcus lavae sp. nov., isolated from the larvae of Allomyrina dichotoma.</title>
        <authorList>
            <person name="Lee S.D."/>
        </authorList>
    </citation>
    <scope>NUCLEOTIDE SEQUENCE</scope>
    <source>
        <strain evidence="17">BWB3-3</strain>
    </source>
</reference>
<evidence type="ECO:0000256" key="10">
    <source>
        <dbReference type="ARBA" id="ARBA00023002"/>
    </source>
</evidence>
<comment type="subunit">
    <text evidence="5 14 15">Homodimer.</text>
</comment>
<evidence type="ECO:0000259" key="16">
    <source>
        <dbReference type="SMART" id="SM01329"/>
    </source>
</evidence>
<comment type="cofactor">
    <cofactor evidence="14 15">
        <name>Mg(2+)</name>
        <dbReference type="ChEBI" id="CHEBI:18420"/>
    </cofactor>
    <cofactor evidence="14 15">
        <name>Mn(2+)</name>
        <dbReference type="ChEBI" id="CHEBI:29035"/>
    </cofactor>
    <text evidence="14 15">Binds 1 Mg(2+) or Mn(2+) ion per subunit.</text>
</comment>